<comment type="catalytic activity">
    <reaction evidence="15">
        <text>a ubiquinone + NADH + 5 H(+)(in) = a ubiquinol + NAD(+) + 4 H(+)(out)</text>
        <dbReference type="Rhea" id="RHEA:29091"/>
        <dbReference type="Rhea" id="RHEA-COMP:9565"/>
        <dbReference type="Rhea" id="RHEA-COMP:9566"/>
        <dbReference type="ChEBI" id="CHEBI:15378"/>
        <dbReference type="ChEBI" id="CHEBI:16389"/>
        <dbReference type="ChEBI" id="CHEBI:17976"/>
        <dbReference type="ChEBI" id="CHEBI:57540"/>
        <dbReference type="ChEBI" id="CHEBI:57945"/>
        <dbReference type="EC" id="7.1.1.2"/>
    </reaction>
</comment>
<dbReference type="GO" id="GO:0031966">
    <property type="term" value="C:mitochondrial membrane"/>
    <property type="evidence" value="ECO:0007669"/>
    <property type="project" value="UniProtKB-SubCell"/>
</dbReference>
<keyword evidence="10 16" id="KW-1133">Transmembrane helix</keyword>
<keyword evidence="8" id="KW-1278">Translocase</keyword>
<keyword evidence="12 17" id="KW-0496">Mitochondrion</keyword>
<keyword evidence="11" id="KW-0520">NAD</keyword>
<protein>
    <recommendedName>
        <fullName evidence="4">NADH-ubiquinone oxidoreductase chain 6</fullName>
        <ecNumber evidence="3">7.1.1.2</ecNumber>
    </recommendedName>
    <alternativeName>
        <fullName evidence="14">NADH dehydrogenase subunit 6</fullName>
    </alternativeName>
</protein>
<keyword evidence="6" id="KW-0679">Respiratory chain</keyword>
<dbReference type="AlphaFoldDB" id="A0A0U2KUD6"/>
<feature type="transmembrane region" description="Helical" evidence="16">
    <location>
        <begin position="25"/>
        <end position="46"/>
    </location>
</feature>
<feature type="transmembrane region" description="Helical" evidence="16">
    <location>
        <begin position="86"/>
        <end position="107"/>
    </location>
</feature>
<dbReference type="InterPro" id="IPR050269">
    <property type="entry name" value="ComplexI_Subunit6"/>
</dbReference>
<evidence type="ECO:0000256" key="13">
    <source>
        <dbReference type="ARBA" id="ARBA00023136"/>
    </source>
</evidence>
<evidence type="ECO:0000256" key="5">
    <source>
        <dbReference type="ARBA" id="ARBA00022448"/>
    </source>
</evidence>
<gene>
    <name evidence="17" type="primary">ND6</name>
</gene>
<dbReference type="PANTHER" id="PTHR11435">
    <property type="entry name" value="NADH UBIQUINONE OXIDOREDUCTASE SUBUNIT ND6"/>
    <property type="match status" value="1"/>
</dbReference>
<evidence type="ECO:0000256" key="7">
    <source>
        <dbReference type="ARBA" id="ARBA00022692"/>
    </source>
</evidence>
<keyword evidence="5" id="KW-0813">Transport</keyword>
<evidence type="ECO:0000256" key="4">
    <source>
        <dbReference type="ARBA" id="ARBA00021095"/>
    </source>
</evidence>
<evidence type="ECO:0000256" key="8">
    <source>
        <dbReference type="ARBA" id="ARBA00022967"/>
    </source>
</evidence>
<evidence type="ECO:0000256" key="2">
    <source>
        <dbReference type="ARBA" id="ARBA00005698"/>
    </source>
</evidence>
<feature type="transmembrane region" description="Helical" evidence="16">
    <location>
        <begin position="53"/>
        <end position="74"/>
    </location>
</feature>
<evidence type="ECO:0000256" key="11">
    <source>
        <dbReference type="ARBA" id="ARBA00023027"/>
    </source>
</evidence>
<evidence type="ECO:0000313" key="17">
    <source>
        <dbReference type="EMBL" id="ALT55347.1"/>
    </source>
</evidence>
<geneLocation type="mitochondrion" evidence="17"/>
<sequence>MYSLIFSSLMLTSMAICFTLLTHPLSMGLVLVAQTILICFSVGVLSTMSWFPYILFLIFLGATLVLFIYVASLASNEPFKVTPTLMILGLFPIIFTPILIFSETLILPNKEALQTFSFSTPMETSSISFVLNNIYNPTAANLTAVVILYLLLTLVVVVKLSSSFIGPLRLS</sequence>
<reference evidence="17" key="1">
    <citation type="submission" date="2015-10" db="EMBL/GenBank/DDBJ databases">
        <title>Complete mitochondrial genome of Chinese ditch prawn, Palaemon gravieri (Yu, 1930) (Crustacea: Decapoda: Palaemonidae) in Korean waters.</title>
        <authorList>
            <person name="Kim S.T."/>
            <person name="Kim G.R."/>
            <person name="Yoon T.-H."/>
            <person name="Kim H.-W."/>
        </authorList>
    </citation>
    <scope>NUCLEOTIDE SEQUENCE</scope>
</reference>
<dbReference type="GO" id="GO:0008137">
    <property type="term" value="F:NADH dehydrogenase (ubiquinone) activity"/>
    <property type="evidence" value="ECO:0007669"/>
    <property type="project" value="UniProtKB-EC"/>
</dbReference>
<comment type="subcellular location">
    <subcellularLocation>
        <location evidence="1">Mitochondrion membrane</location>
        <topology evidence="1">Multi-pass membrane protein</topology>
    </subcellularLocation>
</comment>
<evidence type="ECO:0000256" key="16">
    <source>
        <dbReference type="SAM" id="Phobius"/>
    </source>
</evidence>
<dbReference type="RefSeq" id="YP_009229357.1">
    <property type="nucleotide sequence ID" value="NC_029240.1"/>
</dbReference>
<evidence type="ECO:0000256" key="14">
    <source>
        <dbReference type="ARBA" id="ARBA00031019"/>
    </source>
</evidence>
<proteinExistence type="inferred from homology"/>
<evidence type="ECO:0000256" key="10">
    <source>
        <dbReference type="ARBA" id="ARBA00022989"/>
    </source>
</evidence>
<dbReference type="EMBL" id="KU899135">
    <property type="protein sequence ID" value="ANF05055.1"/>
    <property type="molecule type" value="Genomic_DNA"/>
</dbReference>
<evidence type="ECO:0000256" key="1">
    <source>
        <dbReference type="ARBA" id="ARBA00004225"/>
    </source>
</evidence>
<evidence type="ECO:0000256" key="12">
    <source>
        <dbReference type="ARBA" id="ARBA00023128"/>
    </source>
</evidence>
<evidence type="ECO:0000256" key="6">
    <source>
        <dbReference type="ARBA" id="ARBA00022660"/>
    </source>
</evidence>
<evidence type="ECO:0000256" key="9">
    <source>
        <dbReference type="ARBA" id="ARBA00022982"/>
    </source>
</evidence>
<name>A0A0U2KUD6_9EUCA</name>
<keyword evidence="9" id="KW-0249">Electron transport</keyword>
<dbReference type="EMBL" id="KT935323">
    <property type="protein sequence ID" value="ALT55347.1"/>
    <property type="molecule type" value="Genomic_DNA"/>
</dbReference>
<evidence type="ECO:0000256" key="3">
    <source>
        <dbReference type="ARBA" id="ARBA00012944"/>
    </source>
</evidence>
<dbReference type="PANTHER" id="PTHR11435:SF1">
    <property type="entry name" value="NADH-UBIQUINONE OXIDOREDUCTASE CHAIN 6"/>
    <property type="match status" value="1"/>
</dbReference>
<evidence type="ECO:0000313" key="18">
    <source>
        <dbReference type="EMBL" id="ANF05055.1"/>
    </source>
</evidence>
<reference evidence="18" key="2">
    <citation type="submission" date="2016-03" db="EMBL/GenBank/DDBJ databases">
        <title>The complete mitochondrial genome of Palaemon gravieri.</title>
        <authorList>
            <person name="Yuan Y."/>
            <person name="Qin Y."/>
            <person name="Liu S."/>
            <person name="Ji X."/>
        </authorList>
    </citation>
    <scope>NUCLEOTIDE SEQUENCE</scope>
</reference>
<dbReference type="EC" id="7.1.1.2" evidence="3"/>
<comment type="similarity">
    <text evidence="2">Belongs to the complex I subunit 6 family.</text>
</comment>
<keyword evidence="7 16" id="KW-0812">Transmembrane</keyword>
<keyword evidence="13 16" id="KW-0472">Membrane</keyword>
<evidence type="ECO:0000256" key="15">
    <source>
        <dbReference type="ARBA" id="ARBA00049551"/>
    </source>
</evidence>
<accession>A0A0U2KUD6</accession>
<feature type="transmembrane region" description="Helical" evidence="16">
    <location>
        <begin position="142"/>
        <end position="165"/>
    </location>
</feature>
<organism evidence="17">
    <name type="scientific">Palaemon gravieri</name>
    <dbReference type="NCBI Taxonomy" id="1428691"/>
    <lineage>
        <taxon>Eukaryota</taxon>
        <taxon>Metazoa</taxon>
        <taxon>Ecdysozoa</taxon>
        <taxon>Arthropoda</taxon>
        <taxon>Crustacea</taxon>
        <taxon>Multicrustacea</taxon>
        <taxon>Malacostraca</taxon>
        <taxon>Eumalacostraca</taxon>
        <taxon>Eucarida</taxon>
        <taxon>Decapoda</taxon>
        <taxon>Pleocyemata</taxon>
        <taxon>Caridea</taxon>
        <taxon>Palaemonoidea</taxon>
        <taxon>Palaemonidae</taxon>
        <taxon>Palaemon</taxon>
    </lineage>
</organism>